<reference evidence="1 2" key="1">
    <citation type="submission" date="2016-08" db="EMBL/GenBank/DDBJ databases">
        <authorList>
            <person name="Loux V."/>
            <person name="Rue O."/>
        </authorList>
    </citation>
    <scope>NUCLEOTIDE SEQUENCE [LARGE SCALE GENOMIC DNA]</scope>
    <source>
        <strain evidence="1 2">AFSSA_08CEB44bac</strain>
    </source>
</reference>
<evidence type="ECO:0000313" key="2">
    <source>
        <dbReference type="Proteomes" id="UP000242164"/>
    </source>
</evidence>
<proteinExistence type="predicted"/>
<comment type="caution">
    <text evidence="1">The sequence shown here is derived from an EMBL/GenBank/DDBJ whole genome shotgun (WGS) entry which is preliminary data.</text>
</comment>
<evidence type="ECO:0000313" key="1">
    <source>
        <dbReference type="EMBL" id="SCL99808.1"/>
    </source>
</evidence>
<accession>A0AAX2CJY5</accession>
<dbReference type="AlphaFoldDB" id="A0AAX2CJY5"/>
<name>A0AAX2CJY5_9BACI</name>
<dbReference type="Proteomes" id="UP000242164">
    <property type="component" value="Unassembled WGS sequence"/>
</dbReference>
<gene>
    <name evidence="1" type="ORF">BCB44BAC_03216</name>
</gene>
<protein>
    <submittedName>
        <fullName evidence="1">Uncharacterized protein</fullName>
    </submittedName>
</protein>
<organism evidence="1 2">
    <name type="scientific">Bacillus cytotoxicus</name>
    <dbReference type="NCBI Taxonomy" id="580165"/>
    <lineage>
        <taxon>Bacteria</taxon>
        <taxon>Bacillati</taxon>
        <taxon>Bacillota</taxon>
        <taxon>Bacilli</taxon>
        <taxon>Bacillales</taxon>
        <taxon>Bacillaceae</taxon>
        <taxon>Bacillus</taxon>
        <taxon>Bacillus cereus group</taxon>
    </lineage>
</organism>
<sequence>MPIIYQEIKEESPSHKVAMQCFN</sequence>
<dbReference type="EMBL" id="FMIK01000041">
    <property type="protein sequence ID" value="SCL99808.1"/>
    <property type="molecule type" value="Genomic_DNA"/>
</dbReference>